<keyword evidence="2" id="KW-1133">Transmembrane helix</keyword>
<evidence type="ECO:0000256" key="1">
    <source>
        <dbReference type="SAM" id="MobiDB-lite"/>
    </source>
</evidence>
<dbReference type="Proteomes" id="UP000305546">
    <property type="component" value="Unassembled WGS sequence"/>
</dbReference>
<comment type="caution">
    <text evidence="3">The sequence shown here is derived from an EMBL/GenBank/DDBJ whole genome shotgun (WGS) entry which is preliminary data.</text>
</comment>
<feature type="region of interest" description="Disordered" evidence="1">
    <location>
        <begin position="210"/>
        <end position="238"/>
    </location>
</feature>
<evidence type="ECO:0000313" key="4">
    <source>
        <dbReference type="Proteomes" id="UP000305546"/>
    </source>
</evidence>
<dbReference type="EMBL" id="VDFW01000001">
    <property type="protein sequence ID" value="TNC29574.1"/>
    <property type="molecule type" value="Genomic_DNA"/>
</dbReference>
<keyword evidence="2" id="KW-0812">Transmembrane</keyword>
<reference evidence="3 4" key="1">
    <citation type="submission" date="2019-06" db="EMBL/GenBank/DDBJ databases">
        <title>Amycolatopsis alkalitolerans sp. nov., isolated from Gastrodia elata Blume.</title>
        <authorList>
            <person name="Narsing Rao M.P."/>
            <person name="Li W.J."/>
        </authorList>
    </citation>
    <scope>NUCLEOTIDE SEQUENCE [LARGE SCALE GENOMIC DNA]</scope>
    <source>
        <strain evidence="3 4">SYSUP0005</strain>
    </source>
</reference>
<accession>A0A5C4M9I1</accession>
<keyword evidence="2" id="KW-0472">Membrane</keyword>
<sequence>MSRNDRGASLIFALIIVTVVSLVVTSVIALTFTSTRTTEAMRAQAADTYGADGAAQIAINALRTDTFNGIPGSCVTSPSAMVLPSFYPGADGSAPASAYVSCAPSAGNGASSGATSANASPGSAALTLGTGTGGEDGIYVGANAGPIKIRGGVFSNSTINAAAGGITNTYDNPPTAAYNLARGACVNQNLIQPAAYTTCNYTAADPRGTDPGLLTPHGASYDPPADAPGDGTIGACPPGAQYQTVTPGRFTSATALNLMTGCATGIVYFMPGTYYFDFNDAGSHVWNVDRTYLIAGTPTIPLDTTPTPAQMPGACVLPGSTSATTTSGVQFVFGGDSQLALSHQGSPGGQIAICASKSPSGPPIAVYGLKTALGGPFPVSAQSGCITTLPPATPRCSLISTDQSPNTTLTIQGTTYAPRAQLTVNLNNSTNQVFRWGLIARTLYIGTTGSANLSLALIDVPDQAASPIPAPNIMYLTVYLCRAASTCDSTGTPRLRVKVRVSAQPPRVVNVLSWALAS</sequence>
<protein>
    <submittedName>
        <fullName evidence="3">Uncharacterized protein</fullName>
    </submittedName>
</protein>
<keyword evidence="4" id="KW-1185">Reference proteome</keyword>
<name>A0A5C4M9I1_9PSEU</name>
<evidence type="ECO:0000256" key="2">
    <source>
        <dbReference type="SAM" id="Phobius"/>
    </source>
</evidence>
<dbReference type="AlphaFoldDB" id="A0A5C4M9I1"/>
<dbReference type="RefSeq" id="WP_139094645.1">
    <property type="nucleotide sequence ID" value="NZ_VDFW01000001.1"/>
</dbReference>
<dbReference type="OrthoDB" id="3755818at2"/>
<organism evidence="3 4">
    <name type="scientific">Amycolatopsis alkalitolerans</name>
    <dbReference type="NCBI Taxonomy" id="2547244"/>
    <lineage>
        <taxon>Bacteria</taxon>
        <taxon>Bacillati</taxon>
        <taxon>Actinomycetota</taxon>
        <taxon>Actinomycetes</taxon>
        <taxon>Pseudonocardiales</taxon>
        <taxon>Pseudonocardiaceae</taxon>
        <taxon>Amycolatopsis</taxon>
    </lineage>
</organism>
<evidence type="ECO:0000313" key="3">
    <source>
        <dbReference type="EMBL" id="TNC29574.1"/>
    </source>
</evidence>
<proteinExistence type="predicted"/>
<feature type="transmembrane region" description="Helical" evidence="2">
    <location>
        <begin position="7"/>
        <end position="32"/>
    </location>
</feature>
<gene>
    <name evidence="3" type="ORF">FG385_00985</name>
</gene>